<keyword evidence="16" id="KW-1185">Reference proteome</keyword>
<evidence type="ECO:0000256" key="13">
    <source>
        <dbReference type="SAM" id="Phobius"/>
    </source>
</evidence>
<comment type="caution">
    <text evidence="15">The sequence shown here is derived from an EMBL/GenBank/DDBJ whole genome shotgun (WGS) entry which is preliminary data.</text>
</comment>
<protein>
    <submittedName>
        <fullName evidence="15">Amino acid permease 2-like</fullName>
    </submittedName>
</protein>
<dbReference type="Proteomes" id="UP000265520">
    <property type="component" value="Unassembled WGS sequence"/>
</dbReference>
<evidence type="ECO:0000313" key="16">
    <source>
        <dbReference type="Proteomes" id="UP000265520"/>
    </source>
</evidence>
<feature type="transmembrane region" description="Helical" evidence="13">
    <location>
        <begin position="58"/>
        <end position="85"/>
    </location>
</feature>
<dbReference type="AlphaFoldDB" id="A0A392R4D9"/>
<evidence type="ECO:0000256" key="6">
    <source>
        <dbReference type="ARBA" id="ARBA00022692"/>
    </source>
</evidence>
<dbReference type="Pfam" id="PF01490">
    <property type="entry name" value="Aa_trans"/>
    <property type="match status" value="1"/>
</dbReference>
<evidence type="ECO:0000256" key="8">
    <source>
        <dbReference type="ARBA" id="ARBA00022970"/>
    </source>
</evidence>
<keyword evidence="5" id="KW-1003">Cell membrane</keyword>
<feature type="transmembrane region" description="Helical" evidence="13">
    <location>
        <begin position="17"/>
        <end position="38"/>
    </location>
</feature>
<keyword evidence="7" id="KW-0769">Symport</keyword>
<organism evidence="15 16">
    <name type="scientific">Trifolium medium</name>
    <dbReference type="NCBI Taxonomy" id="97028"/>
    <lineage>
        <taxon>Eukaryota</taxon>
        <taxon>Viridiplantae</taxon>
        <taxon>Streptophyta</taxon>
        <taxon>Embryophyta</taxon>
        <taxon>Tracheophyta</taxon>
        <taxon>Spermatophyta</taxon>
        <taxon>Magnoliopsida</taxon>
        <taxon>eudicotyledons</taxon>
        <taxon>Gunneridae</taxon>
        <taxon>Pentapetalae</taxon>
        <taxon>rosids</taxon>
        <taxon>fabids</taxon>
        <taxon>Fabales</taxon>
        <taxon>Fabaceae</taxon>
        <taxon>Papilionoideae</taxon>
        <taxon>50 kb inversion clade</taxon>
        <taxon>NPAAA clade</taxon>
        <taxon>Hologalegina</taxon>
        <taxon>IRL clade</taxon>
        <taxon>Trifolieae</taxon>
        <taxon>Trifolium</taxon>
    </lineage>
</organism>
<feature type="domain" description="Amino acid transporter transmembrane" evidence="14">
    <location>
        <begin position="1"/>
        <end position="81"/>
    </location>
</feature>
<keyword evidence="4" id="KW-0813">Transport</keyword>
<evidence type="ECO:0000256" key="7">
    <source>
        <dbReference type="ARBA" id="ARBA00022847"/>
    </source>
</evidence>
<evidence type="ECO:0000256" key="12">
    <source>
        <dbReference type="ARBA" id="ARBA00045588"/>
    </source>
</evidence>
<dbReference type="GO" id="GO:0012505">
    <property type="term" value="C:endomembrane system"/>
    <property type="evidence" value="ECO:0007669"/>
    <property type="project" value="UniProtKB-SubCell"/>
</dbReference>
<evidence type="ECO:0000256" key="2">
    <source>
        <dbReference type="ARBA" id="ARBA00004236"/>
    </source>
</evidence>
<evidence type="ECO:0000256" key="3">
    <source>
        <dbReference type="ARBA" id="ARBA00005590"/>
    </source>
</evidence>
<dbReference type="InterPro" id="IPR013057">
    <property type="entry name" value="AA_transpt_TM"/>
</dbReference>
<comment type="subcellular location">
    <subcellularLocation>
        <location evidence="2">Cell membrane</location>
    </subcellularLocation>
    <subcellularLocation>
        <location evidence="1">Endomembrane system</location>
        <topology evidence="1">Multi-pass membrane protein</topology>
    </subcellularLocation>
</comment>
<dbReference type="GO" id="GO:0015293">
    <property type="term" value="F:symporter activity"/>
    <property type="evidence" value="ECO:0007669"/>
    <property type="project" value="UniProtKB-KW"/>
</dbReference>
<evidence type="ECO:0000256" key="1">
    <source>
        <dbReference type="ARBA" id="ARBA00004127"/>
    </source>
</evidence>
<comment type="function">
    <text evidence="12">Carrier protein involved in proton-driven auxin influx. Mediates the formation of auxin gradient from developing leaves (site of auxin biosynthesis) to tips by contributing to the loading of auxin in vascular tissues and facilitating acropetal (base to tip) auxin transport within inner tissues of the root apex, and basipetal (tip to base) auxin transport within outer tissues of the root apex. May be involved in lateral roots and nodules formation.</text>
</comment>
<dbReference type="GO" id="GO:0006865">
    <property type="term" value="P:amino acid transport"/>
    <property type="evidence" value="ECO:0007669"/>
    <property type="project" value="UniProtKB-KW"/>
</dbReference>
<evidence type="ECO:0000256" key="4">
    <source>
        <dbReference type="ARBA" id="ARBA00022448"/>
    </source>
</evidence>
<dbReference type="EMBL" id="LXQA010187148">
    <property type="protein sequence ID" value="MCI31443.1"/>
    <property type="molecule type" value="Genomic_DNA"/>
</dbReference>
<keyword evidence="11" id="KW-0927">Auxin signaling pathway</keyword>
<keyword evidence="6 13" id="KW-0812">Transmembrane</keyword>
<feature type="non-terminal residue" evidence="15">
    <location>
        <position position="1"/>
    </location>
</feature>
<dbReference type="GO" id="GO:0009734">
    <property type="term" value="P:auxin-activated signaling pathway"/>
    <property type="evidence" value="ECO:0007669"/>
    <property type="project" value="UniProtKB-KW"/>
</dbReference>
<evidence type="ECO:0000256" key="10">
    <source>
        <dbReference type="ARBA" id="ARBA00023136"/>
    </source>
</evidence>
<comment type="similarity">
    <text evidence="3">Belongs to the amino acid/polyamine transporter 2 family. Amino acid/auxin permease (AAAP) (TC 2.A.18.1) subfamily.</text>
</comment>
<dbReference type="GO" id="GO:0005886">
    <property type="term" value="C:plasma membrane"/>
    <property type="evidence" value="ECO:0007669"/>
    <property type="project" value="UniProtKB-SubCell"/>
</dbReference>
<evidence type="ECO:0000256" key="5">
    <source>
        <dbReference type="ARBA" id="ARBA00022475"/>
    </source>
</evidence>
<evidence type="ECO:0000313" key="15">
    <source>
        <dbReference type="EMBL" id="MCI31443.1"/>
    </source>
</evidence>
<reference evidence="15 16" key="1">
    <citation type="journal article" date="2018" name="Front. Plant Sci.">
        <title>Red Clover (Trifolium pratense) and Zigzag Clover (T. medium) - A Picture of Genomic Similarities and Differences.</title>
        <authorList>
            <person name="Dluhosova J."/>
            <person name="Istvanek J."/>
            <person name="Nedelnik J."/>
            <person name="Repkova J."/>
        </authorList>
    </citation>
    <scope>NUCLEOTIDE SEQUENCE [LARGE SCALE GENOMIC DNA]</scope>
    <source>
        <strain evidence="16">cv. 10/8</strain>
        <tissue evidence="15">Leaf</tissue>
    </source>
</reference>
<keyword evidence="10 13" id="KW-0472">Membrane</keyword>
<keyword evidence="8" id="KW-0029">Amino-acid transport</keyword>
<evidence type="ECO:0000256" key="9">
    <source>
        <dbReference type="ARBA" id="ARBA00022989"/>
    </source>
</evidence>
<dbReference type="PANTHER" id="PTHR48017">
    <property type="entry name" value="OS05G0424000 PROTEIN-RELATED"/>
    <property type="match status" value="1"/>
</dbReference>
<sequence>DTIKSPAEQNTMKRASVVSIVSVTAFYLLCGSIGYATFGEYAPGNLLAGFGSYYYDRLYWLLDIANLAVVVHLIGAYQVIIVSYYSTKPMLSNLK</sequence>
<keyword evidence="9 13" id="KW-1133">Transmembrane helix</keyword>
<name>A0A392R4D9_9FABA</name>
<evidence type="ECO:0000259" key="14">
    <source>
        <dbReference type="Pfam" id="PF01490"/>
    </source>
</evidence>
<proteinExistence type="inferred from homology"/>
<accession>A0A392R4D9</accession>
<evidence type="ECO:0000256" key="11">
    <source>
        <dbReference type="ARBA" id="ARBA00023294"/>
    </source>
</evidence>